<dbReference type="PROSITE" id="PS00584">
    <property type="entry name" value="PFKB_KINASES_2"/>
    <property type="match status" value="1"/>
</dbReference>
<keyword evidence="3 5" id="KW-0418">Kinase</keyword>
<dbReference type="SUPFAM" id="SSF53613">
    <property type="entry name" value="Ribokinase-like"/>
    <property type="match status" value="1"/>
</dbReference>
<evidence type="ECO:0000313" key="6">
    <source>
        <dbReference type="Proteomes" id="UP000269692"/>
    </source>
</evidence>
<name>A0A3L7A8I9_9HYPH</name>
<dbReference type="Proteomes" id="UP000269692">
    <property type="component" value="Unassembled WGS sequence"/>
</dbReference>
<evidence type="ECO:0000256" key="2">
    <source>
        <dbReference type="ARBA" id="ARBA00022679"/>
    </source>
</evidence>
<dbReference type="InterPro" id="IPR029056">
    <property type="entry name" value="Ribokinase-like"/>
</dbReference>
<dbReference type="InterPro" id="IPR002173">
    <property type="entry name" value="Carboh/pur_kinase_PfkB_CS"/>
</dbReference>
<evidence type="ECO:0000256" key="1">
    <source>
        <dbReference type="ARBA" id="ARBA00010688"/>
    </source>
</evidence>
<dbReference type="PANTHER" id="PTHR43320:SF3">
    <property type="entry name" value="CARBOHYDRATE KINASE PFKB DOMAIN-CONTAINING PROTEIN"/>
    <property type="match status" value="1"/>
</dbReference>
<dbReference type="InterPro" id="IPR011611">
    <property type="entry name" value="PfkB_dom"/>
</dbReference>
<reference evidence="5 6" key="1">
    <citation type="submission" date="2018-10" db="EMBL/GenBank/DDBJ databases">
        <title>Xanthobacter tagetidis genome sequencing and assembly.</title>
        <authorList>
            <person name="Maclea K.S."/>
            <person name="Goen A.E."/>
            <person name="Fatima S.A."/>
        </authorList>
    </citation>
    <scope>NUCLEOTIDE SEQUENCE [LARGE SCALE GENOMIC DNA]</scope>
    <source>
        <strain evidence="5 6">ATCC 700314</strain>
    </source>
</reference>
<organism evidence="5 6">
    <name type="scientific">Xanthobacter tagetidis</name>
    <dbReference type="NCBI Taxonomy" id="60216"/>
    <lineage>
        <taxon>Bacteria</taxon>
        <taxon>Pseudomonadati</taxon>
        <taxon>Pseudomonadota</taxon>
        <taxon>Alphaproteobacteria</taxon>
        <taxon>Hyphomicrobiales</taxon>
        <taxon>Xanthobacteraceae</taxon>
        <taxon>Xanthobacter</taxon>
    </lineage>
</organism>
<keyword evidence="6" id="KW-1185">Reference proteome</keyword>
<comment type="similarity">
    <text evidence="1">Belongs to the carbohydrate kinase PfkB family.</text>
</comment>
<dbReference type="PANTHER" id="PTHR43320">
    <property type="entry name" value="SUGAR KINASE"/>
    <property type="match status" value="1"/>
</dbReference>
<sequence length="333" mass="34130">MTSPSLDVLAIGNAIVDVLARAEEDFLASHGMAKGGMTLIDEARAEAVYGAMGPGTEASGGSAANTAAGIASLGGKAGFIGKVRDDLLGSVFGHDIRAAGVAYATPAATDGPATARCLILVTADGERTMNTYLGAAQNLTTAEIDAAMVQCAKVTYLEGYLWDPPAAKAAFLEAARIAHGAGREVALTLSDAFCVDRYRAEFLDLIRSGTVDLVFCNEAELKSLYETADFDAALVALRKDAKQAVVTRSEKGASFVTPGAVVSVPARPVARVVDTTGAGDLFAAGFLVGHARGLDPATSLRLGALAAGEIISQMGARPQRSLLDLAREAGLIA</sequence>
<dbReference type="RefSeq" id="WP_121624458.1">
    <property type="nucleotide sequence ID" value="NZ_JACIIW010000003.1"/>
</dbReference>
<dbReference type="EMBL" id="RCTF01000014">
    <property type="protein sequence ID" value="RLP75901.1"/>
    <property type="molecule type" value="Genomic_DNA"/>
</dbReference>
<dbReference type="InterPro" id="IPR052700">
    <property type="entry name" value="Carb_kinase_PfkB-like"/>
</dbReference>
<dbReference type="Gene3D" id="3.40.1190.20">
    <property type="match status" value="1"/>
</dbReference>
<evidence type="ECO:0000313" key="5">
    <source>
        <dbReference type="EMBL" id="RLP75901.1"/>
    </source>
</evidence>
<comment type="caution">
    <text evidence="5">The sequence shown here is derived from an EMBL/GenBank/DDBJ whole genome shotgun (WGS) entry which is preliminary data.</text>
</comment>
<accession>A0A3L7A8I9</accession>
<keyword evidence="2" id="KW-0808">Transferase</keyword>
<feature type="domain" description="Carbohydrate kinase PfkB" evidence="4">
    <location>
        <begin position="56"/>
        <end position="317"/>
    </location>
</feature>
<proteinExistence type="inferred from homology"/>
<protein>
    <submittedName>
        <fullName evidence="5">Adenosine kinase</fullName>
    </submittedName>
</protein>
<dbReference type="GO" id="GO:0016301">
    <property type="term" value="F:kinase activity"/>
    <property type="evidence" value="ECO:0007669"/>
    <property type="project" value="UniProtKB-KW"/>
</dbReference>
<dbReference type="Pfam" id="PF00294">
    <property type="entry name" value="PfkB"/>
    <property type="match status" value="1"/>
</dbReference>
<gene>
    <name evidence="5" type="ORF">D9R14_16420</name>
</gene>
<evidence type="ECO:0000259" key="4">
    <source>
        <dbReference type="Pfam" id="PF00294"/>
    </source>
</evidence>
<evidence type="ECO:0000256" key="3">
    <source>
        <dbReference type="ARBA" id="ARBA00022777"/>
    </source>
</evidence>
<dbReference type="OrthoDB" id="9813569at2"/>
<dbReference type="AlphaFoldDB" id="A0A3L7A8I9"/>
<dbReference type="CDD" id="cd01168">
    <property type="entry name" value="adenosine_kinase"/>
    <property type="match status" value="1"/>
</dbReference>